<keyword evidence="3" id="KW-1185">Reference proteome</keyword>
<evidence type="ECO:0000313" key="2">
    <source>
        <dbReference type="EMBL" id="KAG6484690.1"/>
    </source>
</evidence>
<protein>
    <submittedName>
        <fullName evidence="2">Uncharacterized protein</fullName>
    </submittedName>
</protein>
<reference evidence="2 3" key="1">
    <citation type="submission" date="2020-08" db="EMBL/GenBank/DDBJ databases">
        <title>Plant Genome Project.</title>
        <authorList>
            <person name="Zhang R.-G."/>
        </authorList>
    </citation>
    <scope>NUCLEOTIDE SEQUENCE [LARGE SCALE GENOMIC DNA]</scope>
    <source>
        <tissue evidence="2">Rhizome</tissue>
    </source>
</reference>
<accession>A0A8J5FE52</accession>
<feature type="region of interest" description="Disordered" evidence="1">
    <location>
        <begin position="33"/>
        <end position="91"/>
    </location>
</feature>
<dbReference type="EMBL" id="JACMSC010000015">
    <property type="protein sequence ID" value="KAG6484690.1"/>
    <property type="molecule type" value="Genomic_DNA"/>
</dbReference>
<feature type="compositionally biased region" description="Low complexity" evidence="1">
    <location>
        <begin position="76"/>
        <end position="85"/>
    </location>
</feature>
<dbReference type="AlphaFoldDB" id="A0A8J5FE52"/>
<evidence type="ECO:0000313" key="3">
    <source>
        <dbReference type="Proteomes" id="UP000734854"/>
    </source>
</evidence>
<comment type="caution">
    <text evidence="2">The sequence shown here is derived from an EMBL/GenBank/DDBJ whole genome shotgun (WGS) entry which is preliminary data.</text>
</comment>
<organism evidence="2 3">
    <name type="scientific">Zingiber officinale</name>
    <name type="common">Ginger</name>
    <name type="synonym">Amomum zingiber</name>
    <dbReference type="NCBI Taxonomy" id="94328"/>
    <lineage>
        <taxon>Eukaryota</taxon>
        <taxon>Viridiplantae</taxon>
        <taxon>Streptophyta</taxon>
        <taxon>Embryophyta</taxon>
        <taxon>Tracheophyta</taxon>
        <taxon>Spermatophyta</taxon>
        <taxon>Magnoliopsida</taxon>
        <taxon>Liliopsida</taxon>
        <taxon>Zingiberales</taxon>
        <taxon>Zingiberaceae</taxon>
        <taxon>Zingiber</taxon>
    </lineage>
</organism>
<gene>
    <name evidence="2" type="ORF">ZIOFF_053212</name>
</gene>
<sequence>MLPDAPAPVPTEAAIETQSPPLVSIVVVEESPPPSVNMNAEAVAPPSPEPTSIEAYPPEVRKKQTSASKERDGRVSSKSFVSGSESVDRAPPAVYDLVEPMYYLFARVRKARGLRPTESSACEDPSGVTCPSFLAEAQLRRR</sequence>
<name>A0A8J5FE52_ZINOF</name>
<dbReference type="Proteomes" id="UP000734854">
    <property type="component" value="Unassembled WGS sequence"/>
</dbReference>
<evidence type="ECO:0000256" key="1">
    <source>
        <dbReference type="SAM" id="MobiDB-lite"/>
    </source>
</evidence>
<proteinExistence type="predicted"/>